<protein>
    <recommendedName>
        <fullName evidence="1">Peptidase C39-like domain-containing protein</fullName>
    </recommendedName>
</protein>
<proteinExistence type="predicted"/>
<dbReference type="Proteomes" id="UP000196386">
    <property type="component" value="Unassembled WGS sequence"/>
</dbReference>
<organism evidence="2 3">
    <name type="scientific">Anaerotruncus colihominis</name>
    <dbReference type="NCBI Taxonomy" id="169435"/>
    <lineage>
        <taxon>Bacteria</taxon>
        <taxon>Bacillati</taxon>
        <taxon>Bacillota</taxon>
        <taxon>Clostridia</taxon>
        <taxon>Eubacteriales</taxon>
        <taxon>Oscillospiraceae</taxon>
        <taxon>Anaerotruncus</taxon>
    </lineage>
</organism>
<feature type="domain" description="Peptidase C39-like" evidence="1">
    <location>
        <begin position="8"/>
        <end position="139"/>
    </location>
</feature>
<name>A0A1Y4MKY7_9FIRM</name>
<dbReference type="EMBL" id="NFKP01000046">
    <property type="protein sequence ID" value="OUP65209.1"/>
    <property type="molecule type" value="Genomic_DNA"/>
</dbReference>
<gene>
    <name evidence="2" type="ORF">B5F11_19910</name>
</gene>
<sequence length="164" mass="17891">MSKSLMGVKRYGQQEKPWSDLTPDFAANGCAVCSAATIANYKESGTVTPATLQDRGVFSKQSAYVNNWGNVSQEFSFQSKEHVGDLAGALREIKNQIDTYSDPVMLVVATAGGMEHYVVAYGYSGSCTSENDVKIRDSMPTNYTTLGAAMRGTYPTFVRMNRII</sequence>
<dbReference type="Pfam" id="PF13529">
    <property type="entry name" value="Peptidase_C39_2"/>
    <property type="match status" value="1"/>
</dbReference>
<evidence type="ECO:0000259" key="1">
    <source>
        <dbReference type="Pfam" id="PF13529"/>
    </source>
</evidence>
<accession>A0A1Y4MKY7</accession>
<comment type="caution">
    <text evidence="2">The sequence shown here is derived from an EMBL/GenBank/DDBJ whole genome shotgun (WGS) entry which is preliminary data.</text>
</comment>
<dbReference type="AlphaFoldDB" id="A0A1Y4MKY7"/>
<dbReference type="InterPro" id="IPR039564">
    <property type="entry name" value="Peptidase_C39-like"/>
</dbReference>
<dbReference type="Gene3D" id="3.90.70.10">
    <property type="entry name" value="Cysteine proteinases"/>
    <property type="match status" value="1"/>
</dbReference>
<evidence type="ECO:0000313" key="3">
    <source>
        <dbReference type="Proteomes" id="UP000196386"/>
    </source>
</evidence>
<dbReference type="RefSeq" id="WP_087303571.1">
    <property type="nucleotide sequence ID" value="NZ_NFKP01000046.1"/>
</dbReference>
<evidence type="ECO:0000313" key="2">
    <source>
        <dbReference type="EMBL" id="OUP65209.1"/>
    </source>
</evidence>
<reference evidence="3" key="1">
    <citation type="submission" date="2017-04" db="EMBL/GenBank/DDBJ databases">
        <title>Function of individual gut microbiota members based on whole genome sequencing of pure cultures obtained from chicken caecum.</title>
        <authorList>
            <person name="Medvecky M."/>
            <person name="Cejkova D."/>
            <person name="Polansky O."/>
            <person name="Karasova D."/>
            <person name="Kubasova T."/>
            <person name="Cizek A."/>
            <person name="Rychlik I."/>
        </authorList>
    </citation>
    <scope>NUCLEOTIDE SEQUENCE [LARGE SCALE GENOMIC DNA]</scope>
    <source>
        <strain evidence="3">An175</strain>
    </source>
</reference>